<accession>A0ABV7B819</accession>
<dbReference type="EMBL" id="JBHRSQ010000017">
    <property type="protein sequence ID" value="MFC2992983.1"/>
    <property type="molecule type" value="Genomic_DNA"/>
</dbReference>
<evidence type="ECO:0000313" key="2">
    <source>
        <dbReference type="Proteomes" id="UP001595386"/>
    </source>
</evidence>
<dbReference type="RefSeq" id="WP_379760181.1">
    <property type="nucleotide sequence ID" value="NZ_JBHRSQ010000017.1"/>
</dbReference>
<organism evidence="1 2">
    <name type="scientific">Halomonas tibetensis</name>
    <dbReference type="NCBI Taxonomy" id="2259590"/>
    <lineage>
        <taxon>Bacteria</taxon>
        <taxon>Pseudomonadati</taxon>
        <taxon>Pseudomonadota</taxon>
        <taxon>Gammaproteobacteria</taxon>
        <taxon>Oceanospirillales</taxon>
        <taxon>Halomonadaceae</taxon>
        <taxon>Halomonas</taxon>
    </lineage>
</organism>
<proteinExistence type="predicted"/>
<name>A0ABV7B819_9GAMM</name>
<comment type="caution">
    <text evidence="1">The sequence shown here is derived from an EMBL/GenBank/DDBJ whole genome shotgun (WGS) entry which is preliminary data.</text>
</comment>
<keyword evidence="2" id="KW-1185">Reference proteome</keyword>
<evidence type="ECO:0000313" key="1">
    <source>
        <dbReference type="EMBL" id="MFC2992983.1"/>
    </source>
</evidence>
<dbReference type="Proteomes" id="UP001595386">
    <property type="component" value="Unassembled WGS sequence"/>
</dbReference>
<reference evidence="2" key="1">
    <citation type="journal article" date="2019" name="Int. J. Syst. Evol. Microbiol.">
        <title>The Global Catalogue of Microorganisms (GCM) 10K type strain sequencing project: providing services to taxonomists for standard genome sequencing and annotation.</title>
        <authorList>
            <consortium name="The Broad Institute Genomics Platform"/>
            <consortium name="The Broad Institute Genome Sequencing Center for Infectious Disease"/>
            <person name="Wu L."/>
            <person name="Ma J."/>
        </authorList>
    </citation>
    <scope>NUCLEOTIDE SEQUENCE [LARGE SCALE GENOMIC DNA]</scope>
    <source>
        <strain evidence="2">KCTC 52660</strain>
    </source>
</reference>
<protein>
    <submittedName>
        <fullName evidence="1">Uncharacterized protein</fullName>
    </submittedName>
</protein>
<sequence>MEAYEFNTTLRQIRDGVDEAQLQAWLGEMTEEQRCTTALTIDRFDLIPEGRGNPIEAWFSLDANKQRGICSAHGWSPFWAQTLVDINSLRRTLDQANVPAVVQGRGDGLVDQVERVRFIAEQRDLLRLWVGQYGDHESECAARRGGECDCGWAGVCVRLREMPFSEDLD</sequence>
<gene>
    <name evidence="1" type="ORF">ACFODV_13155</name>
</gene>